<reference evidence="1" key="1">
    <citation type="submission" date="2020-01" db="EMBL/GenBank/DDBJ databases">
        <authorList>
            <person name="Mishra B."/>
        </authorList>
    </citation>
    <scope>NUCLEOTIDE SEQUENCE [LARGE SCALE GENOMIC DNA]</scope>
</reference>
<gene>
    <name evidence="1" type="ORF">MERR_LOCUS23499</name>
</gene>
<dbReference type="EMBL" id="CACVBM020001163">
    <property type="protein sequence ID" value="CAA7036264.1"/>
    <property type="molecule type" value="Genomic_DNA"/>
</dbReference>
<dbReference type="AlphaFoldDB" id="A0A6D2J434"/>
<protein>
    <submittedName>
        <fullName evidence="1">Uncharacterized protein</fullName>
    </submittedName>
</protein>
<evidence type="ECO:0000313" key="2">
    <source>
        <dbReference type="Proteomes" id="UP000467841"/>
    </source>
</evidence>
<sequence>MEAISQVARAKSYYSKGLEKARTMTVLNISVSTLNQPSLGSNPSFLRRLRVGVVSLAPPRVTTDVVGVEIKSALVSVASPCTKGTRGRSLGQVAKCFCGLLLLLCSQRKWLSNSSRSFGFVGGEDPVGGQSSFLPVKIGSLICFRGGSFSLH</sequence>
<proteinExistence type="predicted"/>
<organism evidence="1 2">
    <name type="scientific">Microthlaspi erraticum</name>
    <dbReference type="NCBI Taxonomy" id="1685480"/>
    <lineage>
        <taxon>Eukaryota</taxon>
        <taxon>Viridiplantae</taxon>
        <taxon>Streptophyta</taxon>
        <taxon>Embryophyta</taxon>
        <taxon>Tracheophyta</taxon>
        <taxon>Spermatophyta</taxon>
        <taxon>Magnoliopsida</taxon>
        <taxon>eudicotyledons</taxon>
        <taxon>Gunneridae</taxon>
        <taxon>Pentapetalae</taxon>
        <taxon>rosids</taxon>
        <taxon>malvids</taxon>
        <taxon>Brassicales</taxon>
        <taxon>Brassicaceae</taxon>
        <taxon>Coluteocarpeae</taxon>
        <taxon>Microthlaspi</taxon>
    </lineage>
</organism>
<keyword evidence="2" id="KW-1185">Reference proteome</keyword>
<dbReference type="Proteomes" id="UP000467841">
    <property type="component" value="Unassembled WGS sequence"/>
</dbReference>
<accession>A0A6D2J434</accession>
<name>A0A6D2J434_9BRAS</name>
<evidence type="ECO:0000313" key="1">
    <source>
        <dbReference type="EMBL" id="CAA7036264.1"/>
    </source>
</evidence>
<comment type="caution">
    <text evidence="1">The sequence shown here is derived from an EMBL/GenBank/DDBJ whole genome shotgun (WGS) entry which is preliminary data.</text>
</comment>